<dbReference type="KEGG" id="nsg:H3L94_03585"/>
<organism evidence="1 2">
    <name type="scientific">Neisseria shayeganii</name>
    <dbReference type="NCBI Taxonomy" id="607712"/>
    <lineage>
        <taxon>Bacteria</taxon>
        <taxon>Pseudomonadati</taxon>
        <taxon>Pseudomonadota</taxon>
        <taxon>Betaproteobacteria</taxon>
        <taxon>Neisseriales</taxon>
        <taxon>Neisseriaceae</taxon>
        <taxon>Neisseria</taxon>
    </lineage>
</organism>
<dbReference type="AlphaFoldDB" id="A0A7D7SI31"/>
<accession>A0A7D7SI31</accession>
<dbReference type="RefSeq" id="WP_182122690.1">
    <property type="nucleotide sequence ID" value="NZ_CP059567.1"/>
</dbReference>
<reference evidence="1 2" key="1">
    <citation type="submission" date="2020-07" db="EMBL/GenBank/DDBJ databases">
        <title>Genomic diversity of species in the Neisseriaceae family.</title>
        <authorList>
            <person name="Vincent A.T."/>
            <person name="Bernet E."/>
            <person name="Veyrier F.J."/>
        </authorList>
    </citation>
    <scope>NUCLEOTIDE SEQUENCE [LARGE SCALE GENOMIC DNA]</scope>
    <source>
        <strain evidence="1 2">DSM 22244</strain>
    </source>
</reference>
<evidence type="ECO:0000313" key="2">
    <source>
        <dbReference type="Proteomes" id="UP000514752"/>
    </source>
</evidence>
<dbReference type="Proteomes" id="UP000514752">
    <property type="component" value="Chromosome"/>
</dbReference>
<evidence type="ECO:0000313" key="1">
    <source>
        <dbReference type="EMBL" id="QMT41129.1"/>
    </source>
</evidence>
<sequence>MTARFLPDTRPYPTDAVKNELLLHATAVAANASKAQVTLAAESLEAAIYQMLQQNHFLGLSVALSMAPDSAAYRVLWRAMDSVLKPKTETETAWVAVPLVIVVGSREEAVLRSEIDVAGWRAQLAAFPQTQALAELEWLPQVVAAEQMAAVNIARWFAGKQNRAAAEQLAASFAPPVLQVPAGQSVHIVYVLGYGALREYPALGDAALPMMQYWQQHFASPELTLFTNPLNPATPLSAISEGSHMRQRMALDVFAANAIRAIRLQSPRVGVVAAAEAGGRIAFGFNAAESAYGLVPQVFHWQLSPTDYVDTVVQNFLDLMAECRVEHIRLLHDTLPEGTALPDYGQALALPGYNPLFAQAH</sequence>
<name>A0A7D7SI31_9NEIS</name>
<dbReference type="EMBL" id="CP059567">
    <property type="protein sequence ID" value="QMT41129.1"/>
    <property type="molecule type" value="Genomic_DNA"/>
</dbReference>
<gene>
    <name evidence="1" type="ORF">H3L94_03585</name>
</gene>
<protein>
    <submittedName>
        <fullName evidence="1">Conjugal transfer protein</fullName>
    </submittedName>
</protein>
<proteinExistence type="predicted"/>